<protein>
    <recommendedName>
        <fullName evidence="2">Glyoxalase-like domain-containing protein</fullName>
    </recommendedName>
</protein>
<gene>
    <name evidence="3" type="ORF">K7862_10175</name>
</gene>
<accession>A0ABS7Q888</accession>
<dbReference type="Gene3D" id="3.10.180.10">
    <property type="entry name" value="2,3-Dihydroxybiphenyl 1,2-Dioxygenase, domain 1"/>
    <property type="match status" value="2"/>
</dbReference>
<evidence type="ECO:0000256" key="1">
    <source>
        <dbReference type="SAM" id="MobiDB-lite"/>
    </source>
</evidence>
<dbReference type="SUPFAM" id="SSF54593">
    <property type="entry name" value="Glyoxalase/Bleomycin resistance protein/Dihydroxybiphenyl dioxygenase"/>
    <property type="match status" value="2"/>
</dbReference>
<feature type="region of interest" description="Disordered" evidence="1">
    <location>
        <begin position="214"/>
        <end position="233"/>
    </location>
</feature>
<dbReference type="RefSeq" id="WP_222962133.1">
    <property type="nucleotide sequence ID" value="NZ_JAINZZ010000008.1"/>
</dbReference>
<feature type="domain" description="Glyoxalase-like" evidence="2">
    <location>
        <begin position="129"/>
        <end position="227"/>
    </location>
</feature>
<dbReference type="PANTHER" id="PTHR35908">
    <property type="entry name" value="HYPOTHETICAL FUSION PROTEIN"/>
    <property type="match status" value="1"/>
</dbReference>
<evidence type="ECO:0000313" key="3">
    <source>
        <dbReference type="EMBL" id="MBY8877994.1"/>
    </source>
</evidence>
<proteinExistence type="predicted"/>
<dbReference type="Pfam" id="PF18029">
    <property type="entry name" value="Glyoxalase_6"/>
    <property type="match status" value="2"/>
</dbReference>
<dbReference type="PANTHER" id="PTHR35908:SF1">
    <property type="entry name" value="CONSERVED PROTEIN"/>
    <property type="match status" value="1"/>
</dbReference>
<dbReference type="InterPro" id="IPR041581">
    <property type="entry name" value="Glyoxalase_6"/>
</dbReference>
<name>A0ABS7Q888_9ACTN</name>
<dbReference type="EMBL" id="JAINZZ010000008">
    <property type="protein sequence ID" value="MBY8877994.1"/>
    <property type="molecule type" value="Genomic_DNA"/>
</dbReference>
<feature type="domain" description="Glyoxalase-like" evidence="2">
    <location>
        <begin position="17"/>
        <end position="118"/>
    </location>
</feature>
<reference evidence="3 4" key="1">
    <citation type="submission" date="2021-08" db="EMBL/GenBank/DDBJ databases">
        <title>WGS of actinomycetes from Thailand.</title>
        <authorList>
            <person name="Thawai C."/>
        </authorList>
    </citation>
    <scope>NUCLEOTIDE SEQUENCE [LARGE SCALE GENOMIC DNA]</scope>
    <source>
        <strain evidence="3 4">PLK6-54</strain>
    </source>
</reference>
<dbReference type="Proteomes" id="UP000778578">
    <property type="component" value="Unassembled WGS sequence"/>
</dbReference>
<comment type="caution">
    <text evidence="3">The sequence shown here is derived from an EMBL/GenBank/DDBJ whole genome shotgun (WGS) entry which is preliminary data.</text>
</comment>
<sequence>MRAGLGLGGGVVERLAVVVEARDVAGLGHFWAEALGWRQGKGGVVGPGEGGAVELVFVASGRRKSGKNRLHLDLTGGDDQAAEVGRLLALGARRADIGQGDVPWEVLADPEGNEFCVLPGADAAGRLAQVCQDAADPALQGAFWAAATGWQITEEAAWGVRLAAAPGTAPSLVMGPPATARHGVNRLRFALTADDLSALEGKLITAGAGRTAAPHLFTDPEGNEFHLGRPRAT</sequence>
<dbReference type="InterPro" id="IPR029068">
    <property type="entry name" value="Glyas_Bleomycin-R_OHBP_Dase"/>
</dbReference>
<evidence type="ECO:0000259" key="2">
    <source>
        <dbReference type="Pfam" id="PF18029"/>
    </source>
</evidence>
<evidence type="ECO:0000313" key="4">
    <source>
        <dbReference type="Proteomes" id="UP000778578"/>
    </source>
</evidence>
<keyword evidence="4" id="KW-1185">Reference proteome</keyword>
<organism evidence="3 4">
    <name type="scientific">Actinacidiphila acidipaludis</name>
    <dbReference type="NCBI Taxonomy" id="2873382"/>
    <lineage>
        <taxon>Bacteria</taxon>
        <taxon>Bacillati</taxon>
        <taxon>Actinomycetota</taxon>
        <taxon>Actinomycetes</taxon>
        <taxon>Kitasatosporales</taxon>
        <taxon>Streptomycetaceae</taxon>
        <taxon>Actinacidiphila</taxon>
    </lineage>
</organism>